<feature type="transmembrane region" description="Helical" evidence="2">
    <location>
        <begin position="93"/>
        <end position="114"/>
    </location>
</feature>
<feature type="compositionally biased region" description="Low complexity" evidence="1">
    <location>
        <begin position="33"/>
        <end position="67"/>
    </location>
</feature>
<evidence type="ECO:0000256" key="1">
    <source>
        <dbReference type="SAM" id="MobiDB-lite"/>
    </source>
</evidence>
<keyword evidence="2" id="KW-1133">Transmembrane helix</keyword>
<evidence type="ECO:0000313" key="3">
    <source>
        <dbReference type="EMBL" id="NGO79699.1"/>
    </source>
</evidence>
<evidence type="ECO:0000256" key="2">
    <source>
        <dbReference type="SAM" id="Phobius"/>
    </source>
</evidence>
<dbReference type="AlphaFoldDB" id="A0A6G4XQ32"/>
<feature type="compositionally biased region" description="Pro residues" evidence="1">
    <location>
        <begin position="68"/>
        <end position="86"/>
    </location>
</feature>
<accession>A0A6G4XQ32</accession>
<feature type="region of interest" description="Disordered" evidence="1">
    <location>
        <begin position="1"/>
        <end position="86"/>
    </location>
</feature>
<name>A0A6G4XQ32_9ACTN</name>
<keyword evidence="4" id="KW-1185">Reference proteome</keyword>
<gene>
    <name evidence="3" type="ORF">G6045_29185</name>
</gene>
<evidence type="ECO:0000313" key="4">
    <source>
        <dbReference type="Proteomes" id="UP000481109"/>
    </source>
</evidence>
<organism evidence="3 4">
    <name type="scientific">Streptomyces mesophilus</name>
    <dbReference type="NCBI Taxonomy" id="1775132"/>
    <lineage>
        <taxon>Bacteria</taxon>
        <taxon>Bacillati</taxon>
        <taxon>Actinomycetota</taxon>
        <taxon>Actinomycetes</taxon>
        <taxon>Kitasatosporales</taxon>
        <taxon>Streptomycetaceae</taxon>
        <taxon>Streptomyces</taxon>
    </lineage>
</organism>
<feature type="compositionally biased region" description="Low complexity" evidence="1">
    <location>
        <begin position="1"/>
        <end position="19"/>
    </location>
</feature>
<dbReference type="Proteomes" id="UP000481109">
    <property type="component" value="Unassembled WGS sequence"/>
</dbReference>
<comment type="caution">
    <text evidence="3">The sequence shown here is derived from an EMBL/GenBank/DDBJ whole genome shotgun (WGS) entry which is preliminary data.</text>
</comment>
<proteinExistence type="predicted"/>
<keyword evidence="2" id="KW-0812">Transmembrane</keyword>
<feature type="region of interest" description="Disordered" evidence="1">
    <location>
        <begin position="138"/>
        <end position="161"/>
    </location>
</feature>
<reference evidence="3 4" key="1">
    <citation type="submission" date="2020-02" db="EMBL/GenBank/DDBJ databases">
        <title>Whole-genome analyses of novel actinobacteria.</title>
        <authorList>
            <person name="Sahin N."/>
            <person name="Tokatli A."/>
        </authorList>
    </citation>
    <scope>NUCLEOTIDE SEQUENCE [LARGE SCALE GENOMIC DNA]</scope>
    <source>
        <strain evidence="3 4">YC504</strain>
    </source>
</reference>
<dbReference type="RefSeq" id="WP_165335135.1">
    <property type="nucleotide sequence ID" value="NZ_JAAKZW010000166.1"/>
</dbReference>
<sequence length="307" mass="32093">MSYQQPGPYGGQPQQPGPYGQQGGYPQQPPQQPGYGYPQQPQQPGYGAPAQNGGYGQPQQPGPYGQQPQPPYGQAPYGQVPPPPPVGGNGKKIGIIVGAVVALAAIGGGVWWFMGGSGADVADDGPHKLTAPESVLDGKFAKQDGGGGTFSGDDTKDAEKWGVKNPKDVDAEYQAGKDFNQENLAFAGVYGEIEDPESVVDKAFAQMKAEAAKEPEKGELVGSPKSFNRDGAAMKCQEAKFKNPDGDGTAKGGPKEFSLPICIWADYSTVAMVTHINVAGALVGKGTTPEEAADFTAKLRKEVRVKL</sequence>
<protein>
    <submittedName>
        <fullName evidence="3">Uncharacterized protein</fullName>
    </submittedName>
</protein>
<dbReference type="EMBL" id="JAAKZW010000166">
    <property type="protein sequence ID" value="NGO79699.1"/>
    <property type="molecule type" value="Genomic_DNA"/>
</dbReference>
<keyword evidence="2" id="KW-0472">Membrane</keyword>